<protein>
    <submittedName>
        <fullName evidence="2">M24 family metallopeptidase</fullName>
    </submittedName>
</protein>
<dbReference type="Pfam" id="PF00557">
    <property type="entry name" value="Peptidase_M24"/>
    <property type="match status" value="1"/>
</dbReference>
<name>A0AAV3SIH3_HALDO</name>
<sequence length="357" mass="38730">MTTDPKKVARLDEYLAGTDCEAVWFARPSNFAWLTGASNVVDREARVGVAAAGYDGSLRVLTSNNEASRFRNEALNDVPVETFPWYDRSLGEAVAERSSAPIEADFAVPGAERVAATRLRTPLTETDIERYRALGYEAATALEDVCRTVERSDTERSVAARLRERLVASGIETPVLLVGGEERAPSYRHFPPTKGEIGGYALVSITAQRDGLHASATRTIALDPPDWLAARHEAAMQVEAAAIAATKRLVEEGGTASDVFREIQDAYAAVGHPDEWERHHQGGATGFAGRKWRATPDSDAAIEAPMAYAWNPTVQGAKSEDTVLIDEGLETLTATGDWPTREIEVDGETIVRHDLGP</sequence>
<dbReference type="InterPro" id="IPR050659">
    <property type="entry name" value="Peptidase_M24B"/>
</dbReference>
<reference evidence="3" key="2">
    <citation type="submission" date="2022-04" db="EMBL/GenBank/DDBJ databases">
        <title>Sequencing and genomic assembly of Halococcus dombrowskii.</title>
        <authorList>
            <person name="Lim S.W."/>
            <person name="MacLea K.S."/>
        </authorList>
    </citation>
    <scope>NUCLEOTIDE SEQUENCE</scope>
    <source>
        <strain evidence="3">H4</strain>
    </source>
</reference>
<accession>A0AAV3SIH3</accession>
<dbReference type="Gene3D" id="3.90.230.10">
    <property type="entry name" value="Creatinase/methionine aminopeptidase superfamily"/>
    <property type="match status" value="1"/>
</dbReference>
<dbReference type="Gene3D" id="3.40.350.10">
    <property type="entry name" value="Creatinase/prolidase N-terminal domain"/>
    <property type="match status" value="1"/>
</dbReference>
<keyword evidence="4" id="KW-1185">Reference proteome</keyword>
<dbReference type="Proteomes" id="UP001500962">
    <property type="component" value="Unassembled WGS sequence"/>
</dbReference>
<evidence type="ECO:0000259" key="1">
    <source>
        <dbReference type="Pfam" id="PF00557"/>
    </source>
</evidence>
<dbReference type="GeneID" id="71761425"/>
<dbReference type="InterPro" id="IPR036005">
    <property type="entry name" value="Creatinase/aminopeptidase-like"/>
</dbReference>
<dbReference type="KEGG" id="hdo:MUK72_06215"/>
<dbReference type="PANTHER" id="PTHR46112:SF2">
    <property type="entry name" value="XAA-PRO AMINOPEPTIDASE P-RELATED"/>
    <property type="match status" value="1"/>
</dbReference>
<dbReference type="AlphaFoldDB" id="A0AAV3SIH3"/>
<feature type="domain" description="Peptidase M24" evidence="1">
    <location>
        <begin position="134"/>
        <end position="327"/>
    </location>
</feature>
<dbReference type="PANTHER" id="PTHR46112">
    <property type="entry name" value="AMINOPEPTIDASE"/>
    <property type="match status" value="1"/>
</dbReference>
<dbReference type="InterPro" id="IPR000994">
    <property type="entry name" value="Pept_M24"/>
</dbReference>
<dbReference type="SUPFAM" id="SSF55920">
    <property type="entry name" value="Creatinase/aminopeptidase"/>
    <property type="match status" value="1"/>
</dbReference>
<evidence type="ECO:0000313" key="2">
    <source>
        <dbReference type="EMBL" id="GAA0468201.1"/>
    </source>
</evidence>
<dbReference type="InterPro" id="IPR029149">
    <property type="entry name" value="Creatin/AminoP/Spt16_N"/>
</dbReference>
<dbReference type="EMBL" id="CP095005">
    <property type="protein sequence ID" value="UOO96297.1"/>
    <property type="molecule type" value="Genomic_DNA"/>
</dbReference>
<gene>
    <name evidence="2" type="ORF">GCM10008985_26540</name>
    <name evidence="3" type="ORF">MUK72_06215</name>
</gene>
<reference evidence="2" key="1">
    <citation type="journal article" date="2014" name="Int. J. Syst. Evol. Microbiol.">
        <title>Complete genome sequence of Corynebacterium casei LMG S-19264T (=DSM 44701T), isolated from a smear-ripened cheese.</title>
        <authorList>
            <consortium name="US DOE Joint Genome Institute (JGI-PGF)"/>
            <person name="Walter F."/>
            <person name="Albersmeier A."/>
            <person name="Kalinowski J."/>
            <person name="Ruckert C."/>
        </authorList>
    </citation>
    <scope>NUCLEOTIDE SEQUENCE</scope>
    <source>
        <strain evidence="2">JCM 12289</strain>
    </source>
</reference>
<evidence type="ECO:0000313" key="4">
    <source>
        <dbReference type="Proteomes" id="UP000830542"/>
    </source>
</evidence>
<dbReference type="SUPFAM" id="SSF53092">
    <property type="entry name" value="Creatinase/prolidase N-terminal domain"/>
    <property type="match status" value="1"/>
</dbReference>
<dbReference type="EMBL" id="BAAADN010000041">
    <property type="protein sequence ID" value="GAA0468201.1"/>
    <property type="molecule type" value="Genomic_DNA"/>
</dbReference>
<dbReference type="CDD" id="cd01066">
    <property type="entry name" value="APP_MetAP"/>
    <property type="match status" value="1"/>
</dbReference>
<dbReference type="Proteomes" id="UP000830542">
    <property type="component" value="Chromosome"/>
</dbReference>
<dbReference type="RefSeq" id="WP_244704880.1">
    <property type="nucleotide sequence ID" value="NZ_BAAADN010000041.1"/>
</dbReference>
<organism evidence="2 5">
    <name type="scientific">Halococcus dombrowskii</name>
    <dbReference type="NCBI Taxonomy" id="179637"/>
    <lineage>
        <taxon>Archaea</taxon>
        <taxon>Methanobacteriati</taxon>
        <taxon>Methanobacteriota</taxon>
        <taxon>Stenosarchaea group</taxon>
        <taxon>Halobacteria</taxon>
        <taxon>Halobacteriales</taxon>
        <taxon>Halococcaceae</taxon>
        <taxon>Halococcus</taxon>
    </lineage>
</organism>
<evidence type="ECO:0000313" key="5">
    <source>
        <dbReference type="Proteomes" id="UP001500962"/>
    </source>
</evidence>
<reference evidence="2" key="3">
    <citation type="submission" date="2023-12" db="EMBL/GenBank/DDBJ databases">
        <authorList>
            <person name="Sun Q."/>
            <person name="Inoue M."/>
        </authorList>
    </citation>
    <scope>NUCLEOTIDE SEQUENCE</scope>
    <source>
        <strain evidence="2">JCM 12289</strain>
    </source>
</reference>
<evidence type="ECO:0000313" key="3">
    <source>
        <dbReference type="EMBL" id="UOO96297.1"/>
    </source>
</evidence>
<proteinExistence type="predicted"/>